<dbReference type="PANTHER" id="PTHR23423">
    <property type="entry name" value="ORGANIC SOLUTE TRANSPORTER-RELATED"/>
    <property type="match status" value="1"/>
</dbReference>
<evidence type="ECO:0000256" key="5">
    <source>
        <dbReference type="SAM" id="MobiDB-lite"/>
    </source>
</evidence>
<feature type="transmembrane region" description="Helical" evidence="6">
    <location>
        <begin position="67"/>
        <end position="84"/>
    </location>
</feature>
<reference evidence="7" key="1">
    <citation type="submission" date="2022-04" db="EMBL/GenBank/DDBJ databases">
        <title>Carnegiea gigantea Genome sequencing and assembly v2.</title>
        <authorList>
            <person name="Copetti D."/>
            <person name="Sanderson M.J."/>
            <person name="Burquez A."/>
            <person name="Wojciechowski M.F."/>
        </authorList>
    </citation>
    <scope>NUCLEOTIDE SEQUENCE</scope>
    <source>
        <strain evidence="7">SGP5-SGP5p</strain>
        <tissue evidence="7">Aerial part</tissue>
    </source>
</reference>
<protein>
    <recommendedName>
        <fullName evidence="9">Transmembrane protein 184C</fullName>
    </recommendedName>
</protein>
<keyword evidence="3 6" id="KW-1133">Transmembrane helix</keyword>
<dbReference type="SMART" id="SM01417">
    <property type="entry name" value="Solute_trans_a"/>
    <property type="match status" value="1"/>
</dbReference>
<feature type="compositionally biased region" description="Basic and acidic residues" evidence="5">
    <location>
        <begin position="436"/>
        <end position="452"/>
    </location>
</feature>
<dbReference type="Pfam" id="PF03619">
    <property type="entry name" value="Solute_trans_a"/>
    <property type="match status" value="1"/>
</dbReference>
<evidence type="ECO:0000313" key="8">
    <source>
        <dbReference type="Proteomes" id="UP001153076"/>
    </source>
</evidence>
<feature type="transmembrane region" description="Helical" evidence="6">
    <location>
        <begin position="195"/>
        <end position="215"/>
    </location>
</feature>
<dbReference type="AlphaFoldDB" id="A0A9Q1JUP3"/>
<sequence>MEVVNGLCVVSKYPKYLPESAMWEEVLVVDAQEMISASLCISVSKLIIKDDGKASLMPADSFQEQKWIVGVLLMVPIYAIESIISLTNPKTSLACDILRNCYEAYALYAFGSYLFACLGGEEGVVDLLEDESRRALNEPLLEEGKGKPLSRPKSFRNFFLRPCALGRELFSIIRFGLVQYVPFENDTKLTSTNQMILKTVCAFLAFLLEMFGVYGDGLFKWYYGYPYITVVLNFSQVWALYCLVQFYHVTYEKLKPIKPLAKFISFKAIVFATWWQGVGIVVLCSLGVLPEEGRIKTGLQDFLICIEMAIAAVAHVFVFSAKPYQFIQVSEHEKISTRTEKTLLDIEEGKDGGSAVIEKTETEVKAPGTSITESVQDIVLEGGQQMVQDIRLTINQAIEPVEKGVTKIQEILERTEEESPGGGKIEESFHQITVESDGRKKESDVKIEERVKGSHSRG</sequence>
<keyword evidence="8" id="KW-1185">Reference proteome</keyword>
<comment type="caution">
    <text evidence="7">The sequence shown here is derived from an EMBL/GenBank/DDBJ whole genome shotgun (WGS) entry which is preliminary data.</text>
</comment>
<feature type="transmembrane region" description="Helical" evidence="6">
    <location>
        <begin position="301"/>
        <end position="321"/>
    </location>
</feature>
<dbReference type="OrthoDB" id="5348404at2759"/>
<organism evidence="7 8">
    <name type="scientific">Carnegiea gigantea</name>
    <dbReference type="NCBI Taxonomy" id="171969"/>
    <lineage>
        <taxon>Eukaryota</taxon>
        <taxon>Viridiplantae</taxon>
        <taxon>Streptophyta</taxon>
        <taxon>Embryophyta</taxon>
        <taxon>Tracheophyta</taxon>
        <taxon>Spermatophyta</taxon>
        <taxon>Magnoliopsida</taxon>
        <taxon>eudicotyledons</taxon>
        <taxon>Gunneridae</taxon>
        <taxon>Pentapetalae</taxon>
        <taxon>Caryophyllales</taxon>
        <taxon>Cactineae</taxon>
        <taxon>Cactaceae</taxon>
        <taxon>Cactoideae</taxon>
        <taxon>Echinocereeae</taxon>
        <taxon>Carnegiea</taxon>
    </lineage>
</organism>
<keyword evidence="2 6" id="KW-0812">Transmembrane</keyword>
<feature type="region of interest" description="Disordered" evidence="5">
    <location>
        <begin position="415"/>
        <end position="458"/>
    </location>
</feature>
<evidence type="ECO:0000256" key="4">
    <source>
        <dbReference type="ARBA" id="ARBA00023136"/>
    </source>
</evidence>
<feature type="transmembrane region" description="Helical" evidence="6">
    <location>
        <begin position="268"/>
        <end position="289"/>
    </location>
</feature>
<accession>A0A9Q1JUP3</accession>
<comment type="subcellular location">
    <subcellularLocation>
        <location evidence="1">Membrane</location>
        <topology evidence="1">Multi-pass membrane protein</topology>
    </subcellularLocation>
</comment>
<proteinExistence type="predicted"/>
<gene>
    <name evidence="7" type="ORF">Cgig2_022618</name>
</gene>
<keyword evidence="4 6" id="KW-0472">Membrane</keyword>
<evidence type="ECO:0008006" key="9">
    <source>
        <dbReference type="Google" id="ProtNLM"/>
    </source>
</evidence>
<evidence type="ECO:0000256" key="1">
    <source>
        <dbReference type="ARBA" id="ARBA00004141"/>
    </source>
</evidence>
<dbReference type="Proteomes" id="UP001153076">
    <property type="component" value="Unassembled WGS sequence"/>
</dbReference>
<dbReference type="InterPro" id="IPR005178">
    <property type="entry name" value="Ostalpha/TMEM184C"/>
</dbReference>
<evidence type="ECO:0000313" key="7">
    <source>
        <dbReference type="EMBL" id="KAJ8431393.1"/>
    </source>
</evidence>
<name>A0A9Q1JUP3_9CARY</name>
<feature type="transmembrane region" description="Helical" evidence="6">
    <location>
        <begin position="227"/>
        <end position="247"/>
    </location>
</feature>
<evidence type="ECO:0000256" key="6">
    <source>
        <dbReference type="SAM" id="Phobius"/>
    </source>
</evidence>
<evidence type="ECO:0000256" key="3">
    <source>
        <dbReference type="ARBA" id="ARBA00022989"/>
    </source>
</evidence>
<dbReference type="EMBL" id="JAKOGI010000690">
    <property type="protein sequence ID" value="KAJ8431393.1"/>
    <property type="molecule type" value="Genomic_DNA"/>
</dbReference>
<evidence type="ECO:0000256" key="2">
    <source>
        <dbReference type="ARBA" id="ARBA00022692"/>
    </source>
</evidence>
<dbReference type="GO" id="GO:0016020">
    <property type="term" value="C:membrane"/>
    <property type="evidence" value="ECO:0007669"/>
    <property type="project" value="UniProtKB-SubCell"/>
</dbReference>